<dbReference type="Proteomes" id="UP000604046">
    <property type="component" value="Unassembled WGS sequence"/>
</dbReference>
<dbReference type="InterPro" id="IPR036770">
    <property type="entry name" value="Ankyrin_rpt-contain_sf"/>
</dbReference>
<dbReference type="Pfam" id="PF12796">
    <property type="entry name" value="Ank_2"/>
    <property type="match status" value="1"/>
</dbReference>
<feature type="compositionally biased region" description="Basic and acidic residues" evidence="2">
    <location>
        <begin position="43"/>
        <end position="65"/>
    </location>
</feature>
<gene>
    <name evidence="3" type="ORF">SNAT2548_LOCUS33591</name>
</gene>
<dbReference type="SUPFAM" id="SSF48403">
    <property type="entry name" value="Ankyrin repeat"/>
    <property type="match status" value="1"/>
</dbReference>
<keyword evidence="4" id="KW-1185">Reference proteome</keyword>
<feature type="region of interest" description="Disordered" evidence="2">
    <location>
        <begin position="43"/>
        <end position="69"/>
    </location>
</feature>
<feature type="repeat" description="ANK" evidence="1">
    <location>
        <begin position="185"/>
        <end position="217"/>
    </location>
</feature>
<dbReference type="InterPro" id="IPR002110">
    <property type="entry name" value="Ankyrin_rpt"/>
</dbReference>
<sequence>MGLGCSVEVARAAVCESCNCVDDQSEGNRVWAQGCFSRSSLDSRDEGATFDHPHPLLCRSREDTTPRGPTPPWAVHAYESEPVDKTSTGATPPRTLAPTRCSPPGLPEELDQTHHQPGLLVALGAGFCRDMFRAARTGDDTLLEKLIKRAYSSHPVVHDPSTSALDEGTAEEVSNMLSFARDVGTGETLLGAAARNGEAQVVKLLLLRSANPTVSDSRGRMALHRAAEGGDLLTTLLVLDRLQSADRFLSVTDFVDNHGETPGVVASAAGSNAVCGALEVFGDMQLNAEQQYIGQLRKPGVHSDILASLNLGPEDSAASLQSLKEASLGSILVPKIWPQAQAAFHLEDELDKAFQGVHQAEELLMKASWKPSEFGLLPGLKQVVRTIDLRVRWQRLRIDAVTGTDAALDDFWQTHLSAARMAKLTRAEGNMQQIYLGILWLYTRECWLPHVIEALAGFLRESSAEVTTAEEALPLQRLVQALSPMAQLVQAATCFFRQQGVRHEGVTFRPLVLPASLLKSMIDRFLSSKEEEQQSSTVQERSLDPLADEGLESGMWFLLSHGSFPTAFASRWDAGKRLAKTNSNVLLAIQADPKSPSFPEHMSLKGGGDDVCALSDMFYLRHARLLVAPSLKCHKKWQSSGLELDGAMPELLSHEQSVPGASRCTSCSTGTNPGRGEGRCGVCGAGNCQLRCADLHSRSRDGSGFWSAGLQRFDGSLQRP</sequence>
<reference evidence="3" key="1">
    <citation type="submission" date="2021-02" db="EMBL/GenBank/DDBJ databases">
        <authorList>
            <person name="Dougan E. K."/>
            <person name="Rhodes N."/>
            <person name="Thang M."/>
            <person name="Chan C."/>
        </authorList>
    </citation>
    <scope>NUCLEOTIDE SEQUENCE</scope>
</reference>
<proteinExistence type="predicted"/>
<dbReference type="Gene3D" id="1.25.40.20">
    <property type="entry name" value="Ankyrin repeat-containing domain"/>
    <property type="match status" value="1"/>
</dbReference>
<dbReference type="EMBL" id="CAJNDS010002765">
    <property type="protein sequence ID" value="CAE7589674.1"/>
    <property type="molecule type" value="Genomic_DNA"/>
</dbReference>
<dbReference type="OrthoDB" id="441502at2759"/>
<dbReference type="AlphaFoldDB" id="A0A812UXL4"/>
<accession>A0A812UXL4</accession>
<keyword evidence="1" id="KW-0040">ANK repeat</keyword>
<organism evidence="3 4">
    <name type="scientific">Symbiodinium natans</name>
    <dbReference type="NCBI Taxonomy" id="878477"/>
    <lineage>
        <taxon>Eukaryota</taxon>
        <taxon>Sar</taxon>
        <taxon>Alveolata</taxon>
        <taxon>Dinophyceae</taxon>
        <taxon>Suessiales</taxon>
        <taxon>Symbiodiniaceae</taxon>
        <taxon>Symbiodinium</taxon>
    </lineage>
</organism>
<comment type="caution">
    <text evidence="3">The sequence shown here is derived from an EMBL/GenBank/DDBJ whole genome shotgun (WGS) entry which is preliminary data.</text>
</comment>
<name>A0A812UXL4_9DINO</name>
<evidence type="ECO:0000313" key="3">
    <source>
        <dbReference type="EMBL" id="CAE7589674.1"/>
    </source>
</evidence>
<evidence type="ECO:0000256" key="2">
    <source>
        <dbReference type="SAM" id="MobiDB-lite"/>
    </source>
</evidence>
<dbReference type="PROSITE" id="PS50297">
    <property type="entry name" value="ANK_REP_REGION"/>
    <property type="match status" value="1"/>
</dbReference>
<protein>
    <submittedName>
        <fullName evidence="3">Uncharacterized protein</fullName>
    </submittedName>
</protein>
<evidence type="ECO:0000256" key="1">
    <source>
        <dbReference type="PROSITE-ProRule" id="PRU00023"/>
    </source>
</evidence>
<dbReference type="PROSITE" id="PS50088">
    <property type="entry name" value="ANK_REPEAT"/>
    <property type="match status" value="1"/>
</dbReference>
<evidence type="ECO:0000313" key="4">
    <source>
        <dbReference type="Proteomes" id="UP000604046"/>
    </source>
</evidence>